<dbReference type="Proteomes" id="UP000321046">
    <property type="component" value="Unassembled WGS sequence"/>
</dbReference>
<comment type="caution">
    <text evidence="2">The sequence shown here is derived from an EMBL/GenBank/DDBJ whole genome shotgun (WGS) entry which is preliminary data.</text>
</comment>
<reference evidence="2 3" key="1">
    <citation type="submission" date="2019-08" db="EMBL/GenBank/DDBJ databases">
        <title>Bradymonadales sp. TMQ2.</title>
        <authorList>
            <person name="Liang Q."/>
        </authorList>
    </citation>
    <scope>NUCLEOTIDE SEQUENCE [LARGE SCALE GENOMIC DNA]</scope>
    <source>
        <strain evidence="2 3">TMQ2</strain>
    </source>
</reference>
<feature type="domain" description="HEPN" evidence="1">
    <location>
        <begin position="188"/>
        <end position="253"/>
    </location>
</feature>
<accession>A0A5C6XG33</accession>
<evidence type="ECO:0000313" key="2">
    <source>
        <dbReference type="EMBL" id="TXD41798.1"/>
    </source>
</evidence>
<gene>
    <name evidence="2" type="ORF">FRC96_03645</name>
</gene>
<dbReference type="EMBL" id="VOSL01000015">
    <property type="protein sequence ID" value="TXD41798.1"/>
    <property type="molecule type" value="Genomic_DNA"/>
</dbReference>
<protein>
    <submittedName>
        <fullName evidence="2">HEPN domain-containing protein</fullName>
    </submittedName>
</protein>
<name>A0A5C6XG33_9DELT</name>
<organism evidence="2 3">
    <name type="scientific">Lujinxingia vulgaris</name>
    <dbReference type="NCBI Taxonomy" id="2600176"/>
    <lineage>
        <taxon>Bacteria</taxon>
        <taxon>Deltaproteobacteria</taxon>
        <taxon>Bradymonadales</taxon>
        <taxon>Lujinxingiaceae</taxon>
        <taxon>Lujinxingia</taxon>
    </lineage>
</organism>
<dbReference type="AlphaFoldDB" id="A0A5C6XG33"/>
<sequence length="311" mass="35456">MLEKPVKPFNISVSYPPTTLKNNPTKPMSTNFPHNDNDFHALMLEVDREIANEGYSISRRPLIALSKIAKRFQIPLEITPKKSPQQNPSISDKVLTWYDTQFGNRLKMNMSIGRMVFSIQNDLWIARFPTIFGSADILNEEFMRKSFKDLSAERWKTFTKNDVHTIRQLYSLGYSTFSLLTQHINQPLIKSALVDSEAAVEQLASDRYDYGLSKWSSLQFSEKIMKASILHNGGKIRRSHDLSKLAKDANNVGLQGSWDGIIHHIQCSPGIRYNDETCTKEEALIAHHNSIHLVAQLHQSGAKFKPNRTTI</sequence>
<dbReference type="Gene3D" id="1.20.120.330">
    <property type="entry name" value="Nucleotidyltransferases domain 2"/>
    <property type="match status" value="1"/>
</dbReference>
<evidence type="ECO:0000259" key="1">
    <source>
        <dbReference type="Pfam" id="PF05168"/>
    </source>
</evidence>
<dbReference type="Pfam" id="PF05168">
    <property type="entry name" value="HEPN"/>
    <property type="match status" value="1"/>
</dbReference>
<evidence type="ECO:0000313" key="3">
    <source>
        <dbReference type="Proteomes" id="UP000321046"/>
    </source>
</evidence>
<dbReference type="InterPro" id="IPR007842">
    <property type="entry name" value="HEPN_dom"/>
</dbReference>
<proteinExistence type="predicted"/>
<dbReference type="OrthoDB" id="5997453at2"/>